<dbReference type="OrthoDB" id="297643at2759"/>
<feature type="non-terminal residue" evidence="6">
    <location>
        <position position="483"/>
    </location>
</feature>
<dbReference type="GO" id="GO:0015031">
    <property type="term" value="P:protein transport"/>
    <property type="evidence" value="ECO:0007669"/>
    <property type="project" value="UniProtKB-KW"/>
</dbReference>
<comment type="similarity">
    <text evidence="3">Belongs to the DOP1 family.</text>
</comment>
<dbReference type="AlphaFoldDB" id="L2GWK1"/>
<evidence type="ECO:0000256" key="2">
    <source>
        <dbReference type="ARBA" id="ARBA00022927"/>
    </source>
</evidence>
<dbReference type="GO" id="GO:0006895">
    <property type="term" value="P:Golgi to endosome transport"/>
    <property type="evidence" value="ECO:0007669"/>
    <property type="project" value="InterPro"/>
</dbReference>
<dbReference type="GO" id="GO:0005768">
    <property type="term" value="C:endosome"/>
    <property type="evidence" value="ECO:0007669"/>
    <property type="project" value="TreeGrafter"/>
</dbReference>
<dbReference type="VEuPathDB" id="MicrosporidiaDB:VCUG_00474"/>
<feature type="domain" description="DOP1 N-terminal" evidence="5">
    <location>
        <begin position="9"/>
        <end position="179"/>
    </location>
</feature>
<dbReference type="PANTHER" id="PTHR14042:SF24">
    <property type="entry name" value="PROTEIN DOPEY-1 HOMOLOG"/>
    <property type="match status" value="1"/>
</dbReference>
<gene>
    <name evidence="6" type="ORF">VCUG_00474</name>
</gene>
<keyword evidence="2" id="KW-0653">Protein transport</keyword>
<keyword evidence="7" id="KW-1185">Reference proteome</keyword>
<dbReference type="PANTHER" id="PTHR14042">
    <property type="entry name" value="DOPEY-RELATED"/>
    <property type="match status" value="1"/>
</dbReference>
<evidence type="ECO:0000256" key="4">
    <source>
        <dbReference type="SAM" id="MobiDB-lite"/>
    </source>
</evidence>
<dbReference type="GO" id="GO:0005802">
    <property type="term" value="C:trans-Golgi network"/>
    <property type="evidence" value="ECO:0007669"/>
    <property type="project" value="TreeGrafter"/>
</dbReference>
<reference evidence="7" key="1">
    <citation type="submission" date="2011-03" db="EMBL/GenBank/DDBJ databases">
        <title>The genome sequence of Vavraia culicis strain floridensis.</title>
        <authorList>
            <consortium name="The Broad Institute Genome Sequencing Platform"/>
            <person name="Cuomo C."/>
            <person name="Becnel J."/>
            <person name="Sanscrainte N."/>
            <person name="Young S.K."/>
            <person name="Zeng Q."/>
            <person name="Gargeya S."/>
            <person name="Fitzgerald M."/>
            <person name="Haas B."/>
            <person name="Abouelleil A."/>
            <person name="Alvarado L."/>
            <person name="Arachchi H.M."/>
            <person name="Berlin A."/>
            <person name="Chapman S.B."/>
            <person name="Gearin G."/>
            <person name="Goldberg J."/>
            <person name="Griggs A."/>
            <person name="Gujja S."/>
            <person name="Hansen M."/>
            <person name="Heiman D."/>
            <person name="Howarth C."/>
            <person name="Larimer J."/>
            <person name="Lui A."/>
            <person name="MacDonald P.J.P."/>
            <person name="McCowen C."/>
            <person name="Montmayeur A."/>
            <person name="Murphy C."/>
            <person name="Neiman D."/>
            <person name="Pearson M."/>
            <person name="Priest M."/>
            <person name="Roberts A."/>
            <person name="Saif S."/>
            <person name="Shea T."/>
            <person name="Sisk P."/>
            <person name="Stolte C."/>
            <person name="Sykes S."/>
            <person name="Wortman J."/>
            <person name="Nusbaum C."/>
            <person name="Birren B."/>
        </authorList>
    </citation>
    <scope>NUCLEOTIDE SEQUENCE [LARGE SCALE GENOMIC DNA]</scope>
    <source>
        <strain evidence="7">floridensis</strain>
    </source>
</reference>
<evidence type="ECO:0000256" key="1">
    <source>
        <dbReference type="ARBA" id="ARBA00022448"/>
    </source>
</evidence>
<proteinExistence type="inferred from homology"/>
<keyword evidence="1" id="KW-0813">Transport</keyword>
<dbReference type="HOGENOM" id="CLU_036530_0_0_1"/>
<dbReference type="InterPro" id="IPR040314">
    <property type="entry name" value="DOP1"/>
</dbReference>
<dbReference type="GO" id="GO:0005829">
    <property type="term" value="C:cytosol"/>
    <property type="evidence" value="ECO:0007669"/>
    <property type="project" value="GOC"/>
</dbReference>
<dbReference type="RefSeq" id="XP_008073496.1">
    <property type="nucleotide sequence ID" value="XM_008075305.1"/>
</dbReference>
<dbReference type="Pfam" id="PF04118">
    <property type="entry name" value="Dopey_N"/>
    <property type="match status" value="1"/>
</dbReference>
<dbReference type="STRING" id="948595.L2GWK1"/>
<evidence type="ECO:0000313" key="7">
    <source>
        <dbReference type="Proteomes" id="UP000011081"/>
    </source>
</evidence>
<organism evidence="6 7">
    <name type="scientific">Vavraia culicis (isolate floridensis)</name>
    <name type="common">Microsporidian parasite</name>
    <dbReference type="NCBI Taxonomy" id="948595"/>
    <lineage>
        <taxon>Eukaryota</taxon>
        <taxon>Fungi</taxon>
        <taxon>Fungi incertae sedis</taxon>
        <taxon>Microsporidia</taxon>
        <taxon>Pleistophoridae</taxon>
        <taxon>Vavraia</taxon>
    </lineage>
</organism>
<dbReference type="EMBL" id="GL877408">
    <property type="protein sequence ID" value="ELA48051.1"/>
    <property type="molecule type" value="Genomic_DNA"/>
</dbReference>
<dbReference type="InterPro" id="IPR007249">
    <property type="entry name" value="DOP1_N"/>
</dbReference>
<evidence type="ECO:0000256" key="3">
    <source>
        <dbReference type="ARBA" id="ARBA00046326"/>
    </source>
</evidence>
<dbReference type="InParanoid" id="L2GWK1"/>
<feature type="region of interest" description="Disordered" evidence="4">
    <location>
        <begin position="464"/>
        <end position="483"/>
    </location>
</feature>
<evidence type="ECO:0000313" key="6">
    <source>
        <dbReference type="EMBL" id="ELA48051.1"/>
    </source>
</evidence>
<dbReference type="GeneID" id="19878361"/>
<dbReference type="Proteomes" id="UP000011081">
    <property type="component" value="Unassembled WGS sequence"/>
</dbReference>
<sequence>MFDRNGQNHQRIRKKLEAFRNAKEWSDFISLLTAVDNVLIDVKSLPKDLEGFLFRRLNQSLNPALPAGVHNKALETYKLIIANIKLTDRLLLGLFSYGVYSKLSVKDTFFEVLANLNDRKVGQKSFILGLLPFVEEENNEYFDRACIMIDNVNCSDALWSNFLCCPELRIAVVNYFKGRQAAISSFQIRAISKALYDGDSFTVRGTLDMLNANVKLGDLVRFYNPEVTEFVEVTEEQIANDKNTRVSDTVTGREASTTVMITETTAVEGAKNQEVHKKIKVEDAYLKDEIVSLSVHIIKLFLKKEITLNKKVNAWLQNETILAKKALRKIMNDDLNLFYKLFQNLIVQEELNDKDIAELFIEAAYKTQTECQGFDIVLTLLESSFLWKILYVEFKRIIGKEKGNNQFRAKTEKNETASGLGNRAENEMRSGVRDEIKNEMRSGVKGEVKNEMRSGVRDEIKNEMRSGVRDEIKNEMRSGVKGE</sequence>
<protein>
    <recommendedName>
        <fullName evidence="5">DOP1 N-terminal domain-containing protein</fullName>
    </recommendedName>
</protein>
<dbReference type="OMA" id="CCPELRI"/>
<name>L2GWK1_VAVCU</name>
<accession>L2GWK1</accession>
<evidence type="ECO:0000259" key="5">
    <source>
        <dbReference type="Pfam" id="PF04118"/>
    </source>
</evidence>